<evidence type="ECO:0000256" key="3">
    <source>
        <dbReference type="PROSITE-ProRule" id="PRU10141"/>
    </source>
</evidence>
<reference evidence="5 6" key="1">
    <citation type="submission" date="2016-11" db="EMBL/GenBank/DDBJ databases">
        <authorList>
            <person name="Jaros S."/>
            <person name="Januszkiewicz K."/>
            <person name="Wedrychowicz H."/>
        </authorList>
    </citation>
    <scope>NUCLEOTIDE SEQUENCE [LARGE SCALE GENOMIC DNA]</scope>
    <source>
        <strain evidence="5 6">LMG 20594</strain>
    </source>
</reference>
<dbReference type="InterPro" id="IPR000719">
    <property type="entry name" value="Prot_kinase_dom"/>
</dbReference>
<evidence type="ECO:0000313" key="6">
    <source>
        <dbReference type="Proteomes" id="UP000184395"/>
    </source>
</evidence>
<dbReference type="InterPro" id="IPR017441">
    <property type="entry name" value="Protein_kinase_ATP_BS"/>
</dbReference>
<keyword evidence="5" id="KW-0808">Transferase</keyword>
<dbReference type="InterPro" id="IPR050216">
    <property type="entry name" value="LRR_domain-containing"/>
</dbReference>
<dbReference type="GeneID" id="301980892"/>
<accession>A0A1M6NDU4</accession>
<dbReference type="SUPFAM" id="SSF56112">
    <property type="entry name" value="Protein kinase-like (PK-like)"/>
    <property type="match status" value="1"/>
</dbReference>
<dbReference type="STRING" id="169427.SAMN05192548_101019"/>
<proteinExistence type="predicted"/>
<dbReference type="KEGG" id="pts:CUJ90_22440"/>
<organism evidence="5 6">
    <name type="scientific">Paraburkholderia terricola</name>
    <dbReference type="NCBI Taxonomy" id="169427"/>
    <lineage>
        <taxon>Bacteria</taxon>
        <taxon>Pseudomonadati</taxon>
        <taxon>Pseudomonadota</taxon>
        <taxon>Betaproteobacteria</taxon>
        <taxon>Burkholderiales</taxon>
        <taxon>Burkholderiaceae</taxon>
        <taxon>Paraburkholderia</taxon>
    </lineage>
</organism>
<dbReference type="Pfam" id="PF00560">
    <property type="entry name" value="LRR_1"/>
    <property type="match status" value="1"/>
</dbReference>
<feature type="binding site" evidence="3">
    <location>
        <position position="241"/>
    </location>
    <ligand>
        <name>ATP</name>
        <dbReference type="ChEBI" id="CHEBI:30616"/>
    </ligand>
</feature>
<dbReference type="InterPro" id="IPR011009">
    <property type="entry name" value="Kinase-like_dom_sf"/>
</dbReference>
<dbReference type="EMBL" id="FRAB01000010">
    <property type="protein sequence ID" value="SHJ93891.1"/>
    <property type="molecule type" value="Genomic_DNA"/>
</dbReference>
<evidence type="ECO:0000256" key="2">
    <source>
        <dbReference type="ARBA" id="ARBA00022737"/>
    </source>
</evidence>
<dbReference type="Pfam" id="PF13855">
    <property type="entry name" value="LRR_8"/>
    <property type="match status" value="1"/>
</dbReference>
<dbReference type="Proteomes" id="UP000184395">
    <property type="component" value="Unassembled WGS sequence"/>
</dbReference>
<dbReference type="InterPro" id="IPR001245">
    <property type="entry name" value="Ser-Thr/Tyr_kinase_cat_dom"/>
</dbReference>
<dbReference type="Gene3D" id="1.10.510.10">
    <property type="entry name" value="Transferase(Phosphotransferase) domain 1"/>
    <property type="match status" value="1"/>
</dbReference>
<dbReference type="PROSITE" id="PS00107">
    <property type="entry name" value="PROTEIN_KINASE_ATP"/>
    <property type="match status" value="1"/>
</dbReference>
<keyword evidence="5" id="KW-0723">Serine/threonine-protein kinase</keyword>
<dbReference type="SMART" id="SM00369">
    <property type="entry name" value="LRR_TYP"/>
    <property type="match status" value="5"/>
</dbReference>
<dbReference type="PANTHER" id="PTHR48051">
    <property type="match status" value="1"/>
</dbReference>
<protein>
    <submittedName>
        <fullName evidence="5">Serine/threonine protein kinase</fullName>
    </submittedName>
</protein>
<dbReference type="GO" id="GO:0005737">
    <property type="term" value="C:cytoplasm"/>
    <property type="evidence" value="ECO:0007669"/>
    <property type="project" value="TreeGrafter"/>
</dbReference>
<dbReference type="InterPro" id="IPR001611">
    <property type="entry name" value="Leu-rich_rpt"/>
</dbReference>
<dbReference type="PANTHER" id="PTHR48051:SF1">
    <property type="entry name" value="RAS SUPPRESSOR PROTEIN 1"/>
    <property type="match status" value="1"/>
</dbReference>
<keyword evidence="3" id="KW-0067">ATP-binding</keyword>
<dbReference type="OrthoDB" id="8532199at2"/>
<feature type="domain" description="Protein kinase" evidence="4">
    <location>
        <begin position="208"/>
        <end position="445"/>
    </location>
</feature>
<name>A0A1M6NDU4_9BURK</name>
<dbReference type="Pfam" id="PF07714">
    <property type="entry name" value="PK_Tyr_Ser-Thr"/>
    <property type="match status" value="1"/>
</dbReference>
<dbReference type="InterPro" id="IPR003591">
    <property type="entry name" value="Leu-rich_rpt_typical-subtyp"/>
</dbReference>
<dbReference type="SMART" id="SM00364">
    <property type="entry name" value="LRR_BAC"/>
    <property type="match status" value="3"/>
</dbReference>
<evidence type="ECO:0000256" key="1">
    <source>
        <dbReference type="ARBA" id="ARBA00022614"/>
    </source>
</evidence>
<keyword evidence="5" id="KW-0418">Kinase</keyword>
<dbReference type="SUPFAM" id="SSF52058">
    <property type="entry name" value="L domain-like"/>
    <property type="match status" value="1"/>
</dbReference>
<dbReference type="GO" id="GO:0004674">
    <property type="term" value="F:protein serine/threonine kinase activity"/>
    <property type="evidence" value="ECO:0007669"/>
    <property type="project" value="UniProtKB-KW"/>
</dbReference>
<dbReference type="GO" id="GO:0005524">
    <property type="term" value="F:ATP binding"/>
    <property type="evidence" value="ECO:0007669"/>
    <property type="project" value="UniProtKB-UniRule"/>
</dbReference>
<evidence type="ECO:0000259" key="4">
    <source>
        <dbReference type="PROSITE" id="PS50011"/>
    </source>
</evidence>
<dbReference type="PROSITE" id="PS50011">
    <property type="entry name" value="PROTEIN_KINASE_DOM"/>
    <property type="match status" value="1"/>
</dbReference>
<sequence>MNTTLEQLRAGQLAGTRHLKLACGLSEFPREIFDLADTLEVLDLSGNALTTLPDDLPRLARLRILFASDNPFTELPEVLGQCSQLSMVGFKANRIRQVSGKALAPQLRWLILTDNEIDALPPEIGGCARLQKLMLAGNRLRALPDELAACTRLELLRLAANRLDGLPAWLLRLPRLSWLAYAGNPFSEALETAALSDTPIADIQWDALKLEQQLGEGASGVIYRAALLDQESGAPRPVAVKLFKGAVTSDGLPDCEMAACIRAGDHPNLIPVAGKVQDHPAGSHGLVMELIDPRFGNLAGPPSLDSCTRDIYGAHTRFDLACAWGIAYGIASAASHLHARGVMHGDLYAHNILHGGQGRALLGDFGAASFYAADDRAGGVALQRLEVRAYGCLLEELIDRCDWRDAQAHAATKLIELKDNCLSEDIDSRPLFDEIASALLALQVQ</sequence>
<dbReference type="RefSeq" id="WP_073428676.1">
    <property type="nucleotide sequence ID" value="NZ_CADFGY010000008.1"/>
</dbReference>
<dbReference type="InterPro" id="IPR032675">
    <property type="entry name" value="LRR_dom_sf"/>
</dbReference>
<keyword evidence="1" id="KW-0433">Leucine-rich repeat</keyword>
<dbReference type="Gene3D" id="3.80.10.10">
    <property type="entry name" value="Ribonuclease Inhibitor"/>
    <property type="match status" value="2"/>
</dbReference>
<keyword evidence="3" id="KW-0547">Nucleotide-binding</keyword>
<gene>
    <name evidence="5" type="ORF">SAMN05192548_101019</name>
</gene>
<dbReference type="Gene3D" id="3.30.200.20">
    <property type="entry name" value="Phosphorylase Kinase, domain 1"/>
    <property type="match status" value="1"/>
</dbReference>
<dbReference type="AlphaFoldDB" id="A0A1M6NDU4"/>
<keyword evidence="2" id="KW-0677">Repeat</keyword>
<dbReference type="PROSITE" id="PS51450">
    <property type="entry name" value="LRR"/>
    <property type="match status" value="1"/>
</dbReference>
<evidence type="ECO:0000313" key="5">
    <source>
        <dbReference type="EMBL" id="SHJ93891.1"/>
    </source>
</evidence>